<name>A0A317WS10_9EURO</name>
<reference evidence="1 2" key="1">
    <citation type="submission" date="2016-12" db="EMBL/GenBank/DDBJ databases">
        <title>The genomes of Aspergillus section Nigri reveals drivers in fungal speciation.</title>
        <authorList>
            <consortium name="DOE Joint Genome Institute"/>
            <person name="Vesth T.C."/>
            <person name="Nybo J."/>
            <person name="Theobald S."/>
            <person name="Brandl J."/>
            <person name="Frisvad J.C."/>
            <person name="Nielsen K.F."/>
            <person name="Lyhne E.K."/>
            <person name="Kogle M.E."/>
            <person name="Kuo A."/>
            <person name="Riley R."/>
            <person name="Clum A."/>
            <person name="Nolan M."/>
            <person name="Lipzen A."/>
            <person name="Salamov A."/>
            <person name="Henrissat B."/>
            <person name="Wiebenga A."/>
            <person name="De Vries R.P."/>
            <person name="Grigoriev I.V."/>
            <person name="Mortensen U.H."/>
            <person name="Andersen M.R."/>
            <person name="Baker S.E."/>
        </authorList>
    </citation>
    <scope>NUCLEOTIDE SEQUENCE [LARGE SCALE GENOMIC DNA]</scope>
    <source>
        <strain evidence="1 2">CBS 117.55</strain>
    </source>
</reference>
<dbReference type="STRING" id="1448321.A0A317WS10"/>
<dbReference type="OrthoDB" id="4156714at2759"/>
<keyword evidence="2" id="KW-1185">Reference proteome</keyword>
<organism evidence="1 2">
    <name type="scientific">Aspergillus heteromorphus CBS 117.55</name>
    <dbReference type="NCBI Taxonomy" id="1448321"/>
    <lineage>
        <taxon>Eukaryota</taxon>
        <taxon>Fungi</taxon>
        <taxon>Dikarya</taxon>
        <taxon>Ascomycota</taxon>
        <taxon>Pezizomycotina</taxon>
        <taxon>Eurotiomycetes</taxon>
        <taxon>Eurotiomycetidae</taxon>
        <taxon>Eurotiales</taxon>
        <taxon>Aspergillaceae</taxon>
        <taxon>Aspergillus</taxon>
        <taxon>Aspergillus subgen. Circumdati</taxon>
    </lineage>
</organism>
<protein>
    <submittedName>
        <fullName evidence="1">Uncharacterized protein</fullName>
    </submittedName>
</protein>
<gene>
    <name evidence="1" type="ORF">BO70DRAFT_418361</name>
</gene>
<comment type="caution">
    <text evidence="1">The sequence shown here is derived from an EMBL/GenBank/DDBJ whole genome shotgun (WGS) entry which is preliminary data.</text>
</comment>
<dbReference type="VEuPathDB" id="FungiDB:BO70DRAFT_418361"/>
<evidence type="ECO:0000313" key="2">
    <source>
        <dbReference type="Proteomes" id="UP000247233"/>
    </source>
</evidence>
<dbReference type="GeneID" id="37069684"/>
<evidence type="ECO:0000313" key="1">
    <source>
        <dbReference type="EMBL" id="PWY89236.1"/>
    </source>
</evidence>
<dbReference type="AlphaFoldDB" id="A0A317WS10"/>
<accession>A0A317WS10</accession>
<dbReference type="EMBL" id="MSFL01000004">
    <property type="protein sequence ID" value="PWY89236.1"/>
    <property type="molecule type" value="Genomic_DNA"/>
</dbReference>
<proteinExistence type="predicted"/>
<sequence length="296" mass="33612">MAKGAWAPREHRVVRDELTKLQEGLRLWARTFSVGNIADLQQVSSDQLDMVIEALNGYCVQKNWRSLAPQIPIPPNRVPMVFIQALLAKSIFSDFTDPFLLLGHLDHDLKLPGKEEMQNLYQIMIRGNEAEAHVWRSQTLRVLSASANDTKLHLSRQLERVVNIQVAAFLSGPAHVLLRQVKNNEEQQVRASDLHKLYSTAGTLALSLWTQRTYIVCRGVEPLQVFDSSDTEMTAHRFHHLDEDDNRLDGNPILVCVQPAVLAFGNENGEDYDKKKLWAKATVLVAEDKMEQSVDW</sequence>
<dbReference type="Proteomes" id="UP000247233">
    <property type="component" value="Unassembled WGS sequence"/>
</dbReference>
<dbReference type="RefSeq" id="XP_025402423.1">
    <property type="nucleotide sequence ID" value="XM_025547447.1"/>
</dbReference>